<reference evidence="2 3" key="1">
    <citation type="submission" date="2024-06" db="EMBL/GenBank/DDBJ databases">
        <title>The Natural Products Discovery Center: Release of the First 8490 Sequenced Strains for Exploring Actinobacteria Biosynthetic Diversity.</title>
        <authorList>
            <person name="Kalkreuter E."/>
            <person name="Kautsar S.A."/>
            <person name="Yang D."/>
            <person name="Bader C.D."/>
            <person name="Teijaro C.N."/>
            <person name="Fluegel L."/>
            <person name="Davis C.M."/>
            <person name="Simpson J.R."/>
            <person name="Lauterbach L."/>
            <person name="Steele A.D."/>
            <person name="Gui C."/>
            <person name="Meng S."/>
            <person name="Li G."/>
            <person name="Viehrig K."/>
            <person name="Ye F."/>
            <person name="Su P."/>
            <person name="Kiefer A.F."/>
            <person name="Nichols A."/>
            <person name="Cepeda A.J."/>
            <person name="Yan W."/>
            <person name="Fan B."/>
            <person name="Jiang Y."/>
            <person name="Adhikari A."/>
            <person name="Zheng C.-J."/>
            <person name="Schuster L."/>
            <person name="Cowan T.M."/>
            <person name="Smanski M.J."/>
            <person name="Chevrette M.G."/>
            <person name="De Carvalho L.P.S."/>
            <person name="Shen B."/>
        </authorList>
    </citation>
    <scope>NUCLEOTIDE SEQUENCE [LARGE SCALE GENOMIC DNA]</scope>
    <source>
        <strain evidence="2 3">NPDC019434</strain>
    </source>
</reference>
<proteinExistence type="predicted"/>
<dbReference type="EMBL" id="JBEYBR010000013">
    <property type="protein sequence ID" value="MEU2121623.1"/>
    <property type="molecule type" value="Genomic_DNA"/>
</dbReference>
<evidence type="ECO:0000313" key="3">
    <source>
        <dbReference type="Proteomes" id="UP001550535"/>
    </source>
</evidence>
<accession>A0ABV2X6U5</accession>
<comment type="caution">
    <text evidence="2">The sequence shown here is derived from an EMBL/GenBank/DDBJ whole genome shotgun (WGS) entry which is preliminary data.</text>
</comment>
<dbReference type="RefSeq" id="WP_357808647.1">
    <property type="nucleotide sequence ID" value="NZ_JBEYBM010000022.1"/>
</dbReference>
<keyword evidence="3" id="KW-1185">Reference proteome</keyword>
<evidence type="ECO:0000313" key="2">
    <source>
        <dbReference type="EMBL" id="MEU2121623.1"/>
    </source>
</evidence>
<organism evidence="2 3">
    <name type="scientific">Nocardia niwae</name>
    <dbReference type="NCBI Taxonomy" id="626084"/>
    <lineage>
        <taxon>Bacteria</taxon>
        <taxon>Bacillati</taxon>
        <taxon>Actinomycetota</taxon>
        <taxon>Actinomycetes</taxon>
        <taxon>Mycobacteriales</taxon>
        <taxon>Nocardiaceae</taxon>
        <taxon>Nocardia</taxon>
    </lineage>
</organism>
<dbReference type="Proteomes" id="UP001550535">
    <property type="component" value="Unassembled WGS sequence"/>
</dbReference>
<feature type="compositionally biased region" description="Basic and acidic residues" evidence="1">
    <location>
        <begin position="1"/>
        <end position="16"/>
    </location>
</feature>
<feature type="region of interest" description="Disordered" evidence="1">
    <location>
        <begin position="1"/>
        <end position="29"/>
    </location>
</feature>
<gene>
    <name evidence="2" type="ORF">ABZ507_07260</name>
</gene>
<evidence type="ECO:0000256" key="1">
    <source>
        <dbReference type="SAM" id="MobiDB-lite"/>
    </source>
</evidence>
<protein>
    <submittedName>
        <fullName evidence="2">Uncharacterized protein</fullName>
    </submittedName>
</protein>
<name>A0ABV2X6U5_9NOCA</name>
<sequence length="122" mass="13418">MQHRGRYDTSHHDAPHRNSHFHHPHDASTTADNYCGTTASGHAAIDENIAESSRAKPHVEVCIDGERIGQLTPQMSQRFLPMIQHMKSRGLVTACWGEITGSAVAAKVRIDAIKANEAGLWI</sequence>